<dbReference type="OrthoDB" id="10447704at2759"/>
<dbReference type="Proteomes" id="UP000789342">
    <property type="component" value="Unassembled WGS sequence"/>
</dbReference>
<protein>
    <submittedName>
        <fullName evidence="2">13021_t:CDS:1</fullName>
    </submittedName>
</protein>
<evidence type="ECO:0000313" key="2">
    <source>
        <dbReference type="EMBL" id="CAG8621698.1"/>
    </source>
</evidence>
<sequence length="105" mass="11573">MSVVNFALDSGNTVLQQGASVSTYQDMFTPSESSPRLLGEMENVKTNDNVNDRQDVHGIHNSNGSGHMITNNGNVQPPYQLADNINSMIQFPYYFDANSSVNPFE</sequence>
<evidence type="ECO:0000256" key="1">
    <source>
        <dbReference type="SAM" id="MobiDB-lite"/>
    </source>
</evidence>
<accession>A0A9N9D3H2</accession>
<name>A0A9N9D3H2_9GLOM</name>
<keyword evidence="3" id="KW-1185">Reference proteome</keyword>
<feature type="non-terminal residue" evidence="2">
    <location>
        <position position="1"/>
    </location>
</feature>
<gene>
    <name evidence="2" type="ORF">AMORRO_LOCUS8692</name>
</gene>
<dbReference type="EMBL" id="CAJVPV010007662">
    <property type="protein sequence ID" value="CAG8621698.1"/>
    <property type="molecule type" value="Genomic_DNA"/>
</dbReference>
<proteinExistence type="predicted"/>
<feature type="region of interest" description="Disordered" evidence="1">
    <location>
        <begin position="48"/>
        <end position="75"/>
    </location>
</feature>
<evidence type="ECO:0000313" key="3">
    <source>
        <dbReference type="Proteomes" id="UP000789342"/>
    </source>
</evidence>
<reference evidence="2" key="1">
    <citation type="submission" date="2021-06" db="EMBL/GenBank/DDBJ databases">
        <authorList>
            <person name="Kallberg Y."/>
            <person name="Tangrot J."/>
            <person name="Rosling A."/>
        </authorList>
    </citation>
    <scope>NUCLEOTIDE SEQUENCE</scope>
    <source>
        <strain evidence="2">CL551</strain>
    </source>
</reference>
<comment type="caution">
    <text evidence="2">The sequence shown here is derived from an EMBL/GenBank/DDBJ whole genome shotgun (WGS) entry which is preliminary data.</text>
</comment>
<feature type="compositionally biased region" description="Basic and acidic residues" evidence="1">
    <location>
        <begin position="48"/>
        <end position="58"/>
    </location>
</feature>
<dbReference type="AlphaFoldDB" id="A0A9N9D3H2"/>
<organism evidence="2 3">
    <name type="scientific">Acaulospora morrowiae</name>
    <dbReference type="NCBI Taxonomy" id="94023"/>
    <lineage>
        <taxon>Eukaryota</taxon>
        <taxon>Fungi</taxon>
        <taxon>Fungi incertae sedis</taxon>
        <taxon>Mucoromycota</taxon>
        <taxon>Glomeromycotina</taxon>
        <taxon>Glomeromycetes</taxon>
        <taxon>Diversisporales</taxon>
        <taxon>Acaulosporaceae</taxon>
        <taxon>Acaulospora</taxon>
    </lineage>
</organism>
<feature type="compositionally biased region" description="Polar residues" evidence="1">
    <location>
        <begin position="60"/>
        <end position="75"/>
    </location>
</feature>